<dbReference type="GO" id="GO:0000981">
    <property type="term" value="F:DNA-binding transcription factor activity, RNA polymerase II-specific"/>
    <property type="evidence" value="ECO:0007669"/>
    <property type="project" value="InterPro"/>
</dbReference>
<evidence type="ECO:0000256" key="1">
    <source>
        <dbReference type="ARBA" id="ARBA00004123"/>
    </source>
</evidence>
<keyword evidence="3" id="KW-0238">DNA-binding</keyword>
<dbReference type="EMBL" id="ML737639">
    <property type="protein sequence ID" value="KAE8364989.1"/>
    <property type="molecule type" value="Genomic_DNA"/>
</dbReference>
<evidence type="ECO:0000256" key="4">
    <source>
        <dbReference type="ARBA" id="ARBA00023163"/>
    </source>
</evidence>
<dbReference type="GO" id="GO:0045944">
    <property type="term" value="P:positive regulation of transcription by RNA polymerase II"/>
    <property type="evidence" value="ECO:0007669"/>
    <property type="project" value="TreeGrafter"/>
</dbReference>
<dbReference type="OrthoDB" id="5319341at2759"/>
<dbReference type="GeneID" id="43660172"/>
<dbReference type="InterPro" id="IPR036864">
    <property type="entry name" value="Zn2-C6_fun-type_DNA-bd_sf"/>
</dbReference>
<reference evidence="8 9" key="1">
    <citation type="submission" date="2019-04" db="EMBL/GenBank/DDBJ databases">
        <title>Friends and foes A comparative genomics studyof 23 Aspergillus species from section Flavi.</title>
        <authorList>
            <consortium name="DOE Joint Genome Institute"/>
            <person name="Kjaerbolling I."/>
            <person name="Vesth T."/>
            <person name="Frisvad J.C."/>
            <person name="Nybo J.L."/>
            <person name="Theobald S."/>
            <person name="Kildgaard S."/>
            <person name="Isbrandt T."/>
            <person name="Kuo A."/>
            <person name="Sato A."/>
            <person name="Lyhne E.K."/>
            <person name="Kogle M.E."/>
            <person name="Wiebenga A."/>
            <person name="Kun R.S."/>
            <person name="Lubbers R.J."/>
            <person name="Makela M.R."/>
            <person name="Barry K."/>
            <person name="Chovatia M."/>
            <person name="Clum A."/>
            <person name="Daum C."/>
            <person name="Haridas S."/>
            <person name="He G."/>
            <person name="LaButti K."/>
            <person name="Lipzen A."/>
            <person name="Mondo S."/>
            <person name="Riley R."/>
            <person name="Salamov A."/>
            <person name="Simmons B.A."/>
            <person name="Magnuson J.K."/>
            <person name="Henrissat B."/>
            <person name="Mortensen U.H."/>
            <person name="Larsen T.O."/>
            <person name="Devries R.P."/>
            <person name="Grigoriev I.V."/>
            <person name="Machida M."/>
            <person name="Baker S.E."/>
            <person name="Andersen M.R."/>
        </authorList>
    </citation>
    <scope>NUCLEOTIDE SEQUENCE [LARGE SCALE GENOMIC DNA]</scope>
    <source>
        <strain evidence="8 9">CBS 763.97</strain>
    </source>
</reference>
<dbReference type="PANTHER" id="PTHR37534">
    <property type="entry name" value="TRANSCRIPTIONAL ACTIVATOR PROTEIN UGA3"/>
    <property type="match status" value="1"/>
</dbReference>
<feature type="region of interest" description="Disordered" evidence="6">
    <location>
        <begin position="165"/>
        <end position="202"/>
    </location>
</feature>
<evidence type="ECO:0000313" key="8">
    <source>
        <dbReference type="EMBL" id="KAE8364989.1"/>
    </source>
</evidence>
<dbReference type="InterPro" id="IPR001138">
    <property type="entry name" value="Zn2Cys6_DnaBD"/>
</dbReference>
<dbReference type="Proteomes" id="UP000326268">
    <property type="component" value="Unassembled WGS sequence"/>
</dbReference>
<dbReference type="PROSITE" id="PS50048">
    <property type="entry name" value="ZN2_CY6_FUNGAL_2"/>
    <property type="match status" value="1"/>
</dbReference>
<dbReference type="SMART" id="SM00066">
    <property type="entry name" value="GAL4"/>
    <property type="match status" value="1"/>
</dbReference>
<accession>A0A5N7A791</accession>
<feature type="compositionally biased region" description="Basic and acidic residues" evidence="6">
    <location>
        <begin position="108"/>
        <end position="117"/>
    </location>
</feature>
<keyword evidence="9" id="KW-1185">Reference proteome</keyword>
<evidence type="ECO:0000259" key="7">
    <source>
        <dbReference type="PROSITE" id="PS50048"/>
    </source>
</evidence>
<dbReference type="CDD" id="cd00067">
    <property type="entry name" value="GAL4"/>
    <property type="match status" value="1"/>
</dbReference>
<dbReference type="GO" id="GO:0008270">
    <property type="term" value="F:zinc ion binding"/>
    <property type="evidence" value="ECO:0007669"/>
    <property type="project" value="InterPro"/>
</dbReference>
<dbReference type="Gene3D" id="4.10.240.10">
    <property type="entry name" value="Zn(2)-C6 fungal-type DNA-binding domain"/>
    <property type="match status" value="1"/>
</dbReference>
<dbReference type="SUPFAM" id="SSF57701">
    <property type="entry name" value="Zn2/Cys6 DNA-binding domain"/>
    <property type="match status" value="1"/>
</dbReference>
<dbReference type="RefSeq" id="XP_031928070.1">
    <property type="nucleotide sequence ID" value="XM_032075726.1"/>
</dbReference>
<sequence length="542" mass="60973">MARLDRGNRQKRKPRGRGIRATTGCLICKRRHVKCDEAHPQCGPCAKGQRPCVYAPQHSPHRHEVAARVGVPQSPPDKVSGDRDGGSNPSTSFLRVMVDSCHQRRQPARQERPHVEESTGENAAIPTPKPSNGYIPSAGTEGSVTARVVPSRWLELLTKDATNANAEFPLSPPQLSRNRIETGDDLRNSSNMRPSTPKEQESFHAATFKRDKQIEQRIVSQPPGTASVPTNTPSLWTSKYPIPLSDLEHYLFGYFVRVTSKLLDFYDPEIHFATTVPHIALRNVGLMRALLALSARHLTLGERDEGNFVRTSIEKNGIPCCREDIIDRNLAVEYYSEALEYLNKAMHYPFYARSLDMIATAILISTYEMINGSNQNWKRHIKEAGGLPSAVWWAWLQQDIWIAMRERRRVFSLWSPKKPLSTLTCINYASIEEEKASNLAHRLDWADKLLFLLQEWREILPPEYSPLPSVSNIEIFPPIWVHPPSYAAALQIHSLALILVILHPAQHMVAVSVSTICGIARSVDENDDGANMTSLHCLFRGT</sequence>
<dbReference type="PANTHER" id="PTHR37534:SF3">
    <property type="entry name" value="ZN(II)2CYS6 TRANSCRIPTION FACTOR (EUROFUNG)"/>
    <property type="match status" value="1"/>
</dbReference>
<dbReference type="GO" id="GO:0000976">
    <property type="term" value="F:transcription cis-regulatory region binding"/>
    <property type="evidence" value="ECO:0007669"/>
    <property type="project" value="TreeGrafter"/>
</dbReference>
<organism evidence="8 9">
    <name type="scientific">Aspergillus caelatus</name>
    <dbReference type="NCBI Taxonomy" id="61420"/>
    <lineage>
        <taxon>Eukaryota</taxon>
        <taxon>Fungi</taxon>
        <taxon>Dikarya</taxon>
        <taxon>Ascomycota</taxon>
        <taxon>Pezizomycotina</taxon>
        <taxon>Eurotiomycetes</taxon>
        <taxon>Eurotiomycetidae</taxon>
        <taxon>Eurotiales</taxon>
        <taxon>Aspergillaceae</taxon>
        <taxon>Aspergillus</taxon>
        <taxon>Aspergillus subgen. Circumdati</taxon>
    </lineage>
</organism>
<feature type="domain" description="Zn(2)-C6 fungal-type" evidence="7">
    <location>
        <begin position="24"/>
        <end position="54"/>
    </location>
</feature>
<dbReference type="InterPro" id="IPR021858">
    <property type="entry name" value="Fun_TF"/>
</dbReference>
<evidence type="ECO:0000256" key="5">
    <source>
        <dbReference type="ARBA" id="ARBA00023242"/>
    </source>
</evidence>
<dbReference type="AlphaFoldDB" id="A0A5N7A791"/>
<dbReference type="PROSITE" id="PS00463">
    <property type="entry name" value="ZN2_CY6_FUNGAL_1"/>
    <property type="match status" value="1"/>
</dbReference>
<dbReference type="Pfam" id="PF11951">
    <property type="entry name" value="Fungal_trans_2"/>
    <property type="match status" value="1"/>
</dbReference>
<evidence type="ECO:0000256" key="2">
    <source>
        <dbReference type="ARBA" id="ARBA00023015"/>
    </source>
</evidence>
<protein>
    <recommendedName>
        <fullName evidence="7">Zn(2)-C6 fungal-type domain-containing protein</fullName>
    </recommendedName>
</protein>
<keyword evidence="4" id="KW-0804">Transcription</keyword>
<feature type="compositionally biased region" description="Basic and acidic residues" evidence="6">
    <location>
        <begin position="178"/>
        <end position="187"/>
    </location>
</feature>
<dbReference type="GO" id="GO:0005634">
    <property type="term" value="C:nucleus"/>
    <property type="evidence" value="ECO:0007669"/>
    <property type="project" value="UniProtKB-SubCell"/>
</dbReference>
<evidence type="ECO:0000313" key="9">
    <source>
        <dbReference type="Proteomes" id="UP000326268"/>
    </source>
</evidence>
<feature type="region of interest" description="Disordered" evidence="6">
    <location>
        <begin position="65"/>
        <end position="133"/>
    </location>
</feature>
<name>A0A5N7A791_9EURO</name>
<dbReference type="Pfam" id="PF00172">
    <property type="entry name" value="Zn_clus"/>
    <property type="match status" value="1"/>
</dbReference>
<keyword evidence="2" id="KW-0805">Transcription regulation</keyword>
<evidence type="ECO:0000256" key="3">
    <source>
        <dbReference type="ARBA" id="ARBA00023125"/>
    </source>
</evidence>
<gene>
    <name evidence="8" type="ORF">BDV27DRAFT_171898</name>
</gene>
<proteinExistence type="predicted"/>
<comment type="subcellular location">
    <subcellularLocation>
        <location evidence="1">Nucleus</location>
    </subcellularLocation>
</comment>
<evidence type="ECO:0000256" key="6">
    <source>
        <dbReference type="SAM" id="MobiDB-lite"/>
    </source>
</evidence>
<keyword evidence="5" id="KW-0539">Nucleus</keyword>